<name>A0A7Y6I5R9_9ACTN</name>
<dbReference type="PANTHER" id="PTHR30336">
    <property type="entry name" value="INNER MEMBRANE PROTEIN, PROBABLE PERMEASE"/>
    <property type="match status" value="1"/>
</dbReference>
<dbReference type="InterPro" id="IPR003848">
    <property type="entry name" value="DUF218"/>
</dbReference>
<dbReference type="AlphaFoldDB" id="A0A7Y6I5R9"/>
<dbReference type="InterPro" id="IPR051599">
    <property type="entry name" value="Cell_Envelope_Assoc"/>
</dbReference>
<organism evidence="2 3">
    <name type="scientific">Nonomuraea montanisoli</name>
    <dbReference type="NCBI Taxonomy" id="2741721"/>
    <lineage>
        <taxon>Bacteria</taxon>
        <taxon>Bacillati</taxon>
        <taxon>Actinomycetota</taxon>
        <taxon>Actinomycetes</taxon>
        <taxon>Streptosporangiales</taxon>
        <taxon>Streptosporangiaceae</taxon>
        <taxon>Nonomuraea</taxon>
    </lineage>
</organism>
<dbReference type="PANTHER" id="PTHR30336:SF6">
    <property type="entry name" value="INTEGRAL MEMBRANE PROTEIN"/>
    <property type="match status" value="1"/>
</dbReference>
<dbReference type="Proteomes" id="UP000586042">
    <property type="component" value="Unassembled WGS sequence"/>
</dbReference>
<evidence type="ECO:0000259" key="1">
    <source>
        <dbReference type="Pfam" id="PF02698"/>
    </source>
</evidence>
<keyword evidence="3" id="KW-1185">Reference proteome</keyword>
<proteinExistence type="predicted"/>
<comment type="caution">
    <text evidence="2">The sequence shown here is derived from an EMBL/GenBank/DDBJ whole genome shotgun (WGS) entry which is preliminary data.</text>
</comment>
<reference evidence="2 3" key="1">
    <citation type="submission" date="2020-06" db="EMBL/GenBank/DDBJ databases">
        <title>Nonomuraea sp. SMC257, a novel actinomycete isolated from soil.</title>
        <authorList>
            <person name="Chanama M."/>
        </authorList>
    </citation>
    <scope>NUCLEOTIDE SEQUENCE [LARGE SCALE GENOMIC DNA]</scope>
    <source>
        <strain evidence="2 3">SMC257</strain>
    </source>
</reference>
<dbReference type="EMBL" id="JABWGN010000004">
    <property type="protein sequence ID" value="NUW32212.1"/>
    <property type="molecule type" value="Genomic_DNA"/>
</dbReference>
<accession>A0A7Y6I5R9</accession>
<gene>
    <name evidence="2" type="ORF">HTZ77_12315</name>
</gene>
<protein>
    <submittedName>
        <fullName evidence="2">YdcF family protein</fullName>
    </submittedName>
</protein>
<dbReference type="CDD" id="cd06259">
    <property type="entry name" value="YdcF-like"/>
    <property type="match status" value="1"/>
</dbReference>
<evidence type="ECO:0000313" key="2">
    <source>
        <dbReference type="EMBL" id="NUW32212.1"/>
    </source>
</evidence>
<dbReference type="GO" id="GO:0005886">
    <property type="term" value="C:plasma membrane"/>
    <property type="evidence" value="ECO:0007669"/>
    <property type="project" value="TreeGrafter"/>
</dbReference>
<sequence length="254" mass="27505">MSATPPPRRGVVLRQFVRPFWRAALRARRPSRTVLRRAYQGAVLLSVLALAPMTWAWLGSAPHRVVAGEPGWRARVPGAEAALVLGAGLYGGHPSPMLASRLDIAAELYRAGKVRAVLLSGDNSRREYDEPSAMADYLAARGVPQEVMVLDYAGFDTWDSCVRARQVFGASRVTVVTQAFHLPRAVTLCRAAGLETFGVGDDSTRRWAATTSVYATREIAATAKGLADALLLHSEPVFPGPRETSLTTILARSR</sequence>
<feature type="domain" description="DUF218" evidence="1">
    <location>
        <begin position="81"/>
        <end position="219"/>
    </location>
</feature>
<evidence type="ECO:0000313" key="3">
    <source>
        <dbReference type="Proteomes" id="UP000586042"/>
    </source>
</evidence>
<dbReference type="Pfam" id="PF02698">
    <property type="entry name" value="DUF218"/>
    <property type="match status" value="1"/>
</dbReference>